<dbReference type="InterPro" id="IPR000847">
    <property type="entry name" value="LysR_HTH_N"/>
</dbReference>
<dbReference type="GO" id="GO:0003700">
    <property type="term" value="F:DNA-binding transcription factor activity"/>
    <property type="evidence" value="ECO:0007669"/>
    <property type="project" value="InterPro"/>
</dbReference>
<dbReference type="Gene3D" id="1.10.10.10">
    <property type="entry name" value="Winged helix-like DNA-binding domain superfamily/Winged helix DNA-binding domain"/>
    <property type="match status" value="1"/>
</dbReference>
<gene>
    <name evidence="6" type="ORF">PGB34_05640</name>
</gene>
<evidence type="ECO:0000313" key="7">
    <source>
        <dbReference type="Proteomes" id="UP001212602"/>
    </source>
</evidence>
<comment type="similarity">
    <text evidence="1">Belongs to the LysR transcriptional regulatory family.</text>
</comment>
<accession>A0AAE3N7L7</accession>
<evidence type="ECO:0000256" key="4">
    <source>
        <dbReference type="ARBA" id="ARBA00023163"/>
    </source>
</evidence>
<dbReference type="PRINTS" id="PR00039">
    <property type="entry name" value="HTHLYSR"/>
</dbReference>
<comment type="caution">
    <text evidence="6">The sequence shown here is derived from an EMBL/GenBank/DDBJ whole genome shotgun (WGS) entry which is preliminary data.</text>
</comment>
<dbReference type="EMBL" id="JAQIPB010000002">
    <property type="protein sequence ID" value="MDA7415841.1"/>
    <property type="molecule type" value="Genomic_DNA"/>
</dbReference>
<dbReference type="FunFam" id="1.10.10.10:FF:000001">
    <property type="entry name" value="LysR family transcriptional regulator"/>
    <property type="match status" value="1"/>
</dbReference>
<evidence type="ECO:0000256" key="1">
    <source>
        <dbReference type="ARBA" id="ARBA00009437"/>
    </source>
</evidence>
<dbReference type="SUPFAM" id="SSF46785">
    <property type="entry name" value="Winged helix' DNA-binding domain"/>
    <property type="match status" value="1"/>
</dbReference>
<dbReference type="GO" id="GO:0003677">
    <property type="term" value="F:DNA binding"/>
    <property type="evidence" value="ECO:0007669"/>
    <property type="project" value="UniProtKB-KW"/>
</dbReference>
<dbReference type="Pfam" id="PF00126">
    <property type="entry name" value="HTH_1"/>
    <property type="match status" value="1"/>
</dbReference>
<proteinExistence type="inferred from homology"/>
<organism evidence="6 7">
    <name type="scientific">Xenophilus arseniciresistens</name>
    <dbReference type="NCBI Taxonomy" id="1283306"/>
    <lineage>
        <taxon>Bacteria</taxon>
        <taxon>Pseudomonadati</taxon>
        <taxon>Pseudomonadota</taxon>
        <taxon>Betaproteobacteria</taxon>
        <taxon>Burkholderiales</taxon>
        <taxon>Comamonadaceae</taxon>
        <taxon>Xenophilus</taxon>
    </lineage>
</organism>
<dbReference type="AlphaFoldDB" id="A0AAE3N7L7"/>
<dbReference type="RefSeq" id="WP_271427091.1">
    <property type="nucleotide sequence ID" value="NZ_JAQIPB010000002.1"/>
</dbReference>
<dbReference type="SUPFAM" id="SSF53850">
    <property type="entry name" value="Periplasmic binding protein-like II"/>
    <property type="match status" value="1"/>
</dbReference>
<evidence type="ECO:0000256" key="3">
    <source>
        <dbReference type="ARBA" id="ARBA00023125"/>
    </source>
</evidence>
<keyword evidence="4" id="KW-0804">Transcription</keyword>
<dbReference type="InterPro" id="IPR005119">
    <property type="entry name" value="LysR_subst-bd"/>
</dbReference>
<reference evidence="6" key="1">
    <citation type="submission" date="2023-01" db="EMBL/GenBank/DDBJ databases">
        <title>Xenophilus mangrovi sp. nov., isolated from soil of Mangrove nature reserve.</title>
        <authorList>
            <person name="Xu S."/>
            <person name="Liu Z."/>
            <person name="Xu Y."/>
        </authorList>
    </citation>
    <scope>NUCLEOTIDE SEQUENCE</scope>
    <source>
        <strain evidence="6">YW8</strain>
    </source>
</reference>
<protein>
    <submittedName>
        <fullName evidence="6">LysR family transcriptional regulator</fullName>
    </submittedName>
</protein>
<keyword evidence="3" id="KW-0238">DNA-binding</keyword>
<feature type="domain" description="HTH lysR-type" evidence="5">
    <location>
        <begin position="1"/>
        <end position="62"/>
    </location>
</feature>
<keyword evidence="2" id="KW-0805">Transcription regulation</keyword>
<dbReference type="InterPro" id="IPR050950">
    <property type="entry name" value="HTH-type_LysR_regulators"/>
</dbReference>
<dbReference type="InterPro" id="IPR036390">
    <property type="entry name" value="WH_DNA-bd_sf"/>
</dbReference>
<dbReference type="Pfam" id="PF03466">
    <property type="entry name" value="LysR_substrate"/>
    <property type="match status" value="1"/>
</dbReference>
<keyword evidence="7" id="KW-1185">Reference proteome</keyword>
<evidence type="ECO:0000259" key="5">
    <source>
        <dbReference type="PROSITE" id="PS50931"/>
    </source>
</evidence>
<sequence length="317" mass="34191">MSLPLLSIPLRHFLEVARSGSVSQAAARLFVAPSAISRQIARLEELLGTPLFERQARGMALTAAGQRLAAHLGMAVLDAEQVIEQVRALGTQQAGRVRMACTEGFATHFMPALMRGFQDAHAGSRIELQVDSPEQVSQLLMRGDADLALKYTVAPEPGLRVLHDAQAPVYAVMQPDHPLARQRVVQATEVARYPLALGGRGVTTRQLFDLACSAQGVQYQSQFVSNFSGVLLPLLRTPGLLLSGHLTVLHLIESGEVVARPFADAVLQQRRLQVLALEGRTLPPLGQAFVAHLVRAIAGAARRRLGRARRAPQASAV</sequence>
<dbReference type="Gene3D" id="3.40.190.290">
    <property type="match status" value="1"/>
</dbReference>
<dbReference type="PANTHER" id="PTHR30419:SF8">
    <property type="entry name" value="NITROGEN ASSIMILATION TRANSCRIPTIONAL ACTIVATOR-RELATED"/>
    <property type="match status" value="1"/>
</dbReference>
<evidence type="ECO:0000313" key="6">
    <source>
        <dbReference type="EMBL" id="MDA7415841.1"/>
    </source>
</evidence>
<name>A0AAE3N7L7_9BURK</name>
<dbReference type="Proteomes" id="UP001212602">
    <property type="component" value="Unassembled WGS sequence"/>
</dbReference>
<dbReference type="InterPro" id="IPR036388">
    <property type="entry name" value="WH-like_DNA-bd_sf"/>
</dbReference>
<dbReference type="PANTHER" id="PTHR30419">
    <property type="entry name" value="HTH-TYPE TRANSCRIPTIONAL REGULATOR YBHD"/>
    <property type="match status" value="1"/>
</dbReference>
<evidence type="ECO:0000256" key="2">
    <source>
        <dbReference type="ARBA" id="ARBA00023015"/>
    </source>
</evidence>
<dbReference type="PROSITE" id="PS50931">
    <property type="entry name" value="HTH_LYSR"/>
    <property type="match status" value="1"/>
</dbReference>
<dbReference type="GO" id="GO:0005829">
    <property type="term" value="C:cytosol"/>
    <property type="evidence" value="ECO:0007669"/>
    <property type="project" value="TreeGrafter"/>
</dbReference>